<dbReference type="Proteomes" id="UP000217895">
    <property type="component" value="Chromosome"/>
</dbReference>
<reference evidence="5 6" key="1">
    <citation type="submission" date="2017-06" db="EMBL/GenBank/DDBJ databases">
        <title>Genome sequencing of cyanobaciteial culture collection at National Institute for Environmental Studies (NIES).</title>
        <authorList>
            <person name="Hirose Y."/>
            <person name="Shimura Y."/>
            <person name="Fujisawa T."/>
            <person name="Nakamura Y."/>
            <person name="Kawachi M."/>
        </authorList>
    </citation>
    <scope>NUCLEOTIDE SEQUENCE [LARGE SCALE GENOMIC DNA]</scope>
    <source>
        <strain evidence="5 6">NIES-2135</strain>
    </source>
</reference>
<dbReference type="EMBL" id="AP018203">
    <property type="protein sequence ID" value="BAY57925.1"/>
    <property type="molecule type" value="Genomic_DNA"/>
</dbReference>
<dbReference type="AlphaFoldDB" id="A0A1Z4JME0"/>
<keyword evidence="2" id="KW-0347">Helicase</keyword>
<sequence length="229" mass="26400">MRGKLFGLEAVNICEQKAIPSIWVTWLSRLMADESQCVWSVWFRTHFKYEKLNTNFDSAKWNANHRVLVNDRINILETEGYTVYVEGENRFEVLGRAHLVKVAGKPDIIAIKDDYAWVEDCKTGQRKNSDFYQILIYLLLLPVSLAPCQGLSLKGRLIYSDEVVEIQAEQVNENFREQFRAAIAILSSSIPARKVPSFQECRFCDISTAYCPERSENHLEQNSSEHGLF</sequence>
<accession>A0A1Z4JME0</accession>
<dbReference type="GO" id="GO:0004386">
    <property type="term" value="F:helicase activity"/>
    <property type="evidence" value="ECO:0007669"/>
    <property type="project" value="UniProtKB-KW"/>
</dbReference>
<evidence type="ECO:0000256" key="3">
    <source>
        <dbReference type="ARBA" id="ARBA00023204"/>
    </source>
</evidence>
<evidence type="ECO:0000313" key="5">
    <source>
        <dbReference type="EMBL" id="BAY57925.1"/>
    </source>
</evidence>
<organism evidence="5 6">
    <name type="scientific">Leptolyngbya boryana NIES-2135</name>
    <dbReference type="NCBI Taxonomy" id="1973484"/>
    <lineage>
        <taxon>Bacteria</taxon>
        <taxon>Bacillati</taxon>
        <taxon>Cyanobacteriota</taxon>
        <taxon>Cyanophyceae</taxon>
        <taxon>Leptolyngbyales</taxon>
        <taxon>Leptolyngbyaceae</taxon>
        <taxon>Leptolyngbya group</taxon>
        <taxon>Leptolyngbya</taxon>
    </lineage>
</organism>
<dbReference type="InterPro" id="IPR011604">
    <property type="entry name" value="PDDEXK-like_dom_sf"/>
</dbReference>
<protein>
    <recommendedName>
        <fullName evidence="4">PD-(D/E)XK endonuclease-like domain-containing protein</fullName>
    </recommendedName>
</protein>
<keyword evidence="3" id="KW-0234">DNA repair</keyword>
<evidence type="ECO:0000313" key="6">
    <source>
        <dbReference type="Proteomes" id="UP000217895"/>
    </source>
</evidence>
<proteinExistence type="predicted"/>
<evidence type="ECO:0000259" key="4">
    <source>
        <dbReference type="Pfam" id="PF12705"/>
    </source>
</evidence>
<evidence type="ECO:0000256" key="2">
    <source>
        <dbReference type="ARBA" id="ARBA00022806"/>
    </source>
</evidence>
<keyword evidence="2" id="KW-0378">Hydrolase</keyword>
<keyword evidence="2" id="KW-0067">ATP-binding</keyword>
<keyword evidence="1" id="KW-0227">DNA damage</keyword>
<dbReference type="Pfam" id="PF12705">
    <property type="entry name" value="PDDEXK_1"/>
    <property type="match status" value="1"/>
</dbReference>
<dbReference type="GO" id="GO:0006281">
    <property type="term" value="P:DNA repair"/>
    <property type="evidence" value="ECO:0007669"/>
    <property type="project" value="UniProtKB-KW"/>
</dbReference>
<gene>
    <name evidence="5" type="ORF">NIES2135_47980</name>
</gene>
<name>A0A1Z4JME0_LEPBY</name>
<keyword evidence="6" id="KW-1185">Reference proteome</keyword>
<dbReference type="Gene3D" id="3.90.320.10">
    <property type="match status" value="1"/>
</dbReference>
<evidence type="ECO:0000256" key="1">
    <source>
        <dbReference type="ARBA" id="ARBA00022763"/>
    </source>
</evidence>
<dbReference type="InterPro" id="IPR038726">
    <property type="entry name" value="PDDEXK_AddAB-type"/>
</dbReference>
<feature type="domain" description="PD-(D/E)XK endonuclease-like" evidence="4">
    <location>
        <begin position="37"/>
        <end position="207"/>
    </location>
</feature>
<keyword evidence="2" id="KW-0547">Nucleotide-binding</keyword>